<feature type="domain" description="Glucose-methanol-choline oxidoreductase N-terminal" evidence="7">
    <location>
        <begin position="89"/>
        <end position="112"/>
    </location>
</feature>
<dbReference type="InterPro" id="IPR000172">
    <property type="entry name" value="GMC_OxRdtase_N"/>
</dbReference>
<feature type="binding site" evidence="5">
    <location>
        <position position="91"/>
    </location>
    <ligand>
        <name>FAD</name>
        <dbReference type="ChEBI" id="CHEBI:57692"/>
    </ligand>
</feature>
<dbReference type="PROSITE" id="PS00623">
    <property type="entry name" value="GMC_OXRED_1"/>
    <property type="match status" value="1"/>
</dbReference>
<dbReference type="InterPro" id="IPR012132">
    <property type="entry name" value="GMC_OxRdtase"/>
</dbReference>
<dbReference type="PIRSF" id="PIRSF000137">
    <property type="entry name" value="Alcohol_oxidase"/>
    <property type="match status" value="1"/>
</dbReference>
<reference evidence="8 9" key="1">
    <citation type="submission" date="2018-10" db="EMBL/GenBank/DDBJ databases">
        <title>Xanthobacter tagetidis genome sequencing and assembly.</title>
        <authorList>
            <person name="Maclea K.S."/>
            <person name="Goen A.E."/>
            <person name="Fatima S.A."/>
        </authorList>
    </citation>
    <scope>NUCLEOTIDE SEQUENCE [LARGE SCALE GENOMIC DNA]</scope>
    <source>
        <strain evidence="8 9">ATCC 700314</strain>
    </source>
</reference>
<evidence type="ECO:0000256" key="6">
    <source>
        <dbReference type="RuleBase" id="RU003968"/>
    </source>
</evidence>
<keyword evidence="4 5" id="KW-0274">FAD</keyword>
<evidence type="ECO:0000259" key="7">
    <source>
        <dbReference type="PROSITE" id="PS00623"/>
    </source>
</evidence>
<evidence type="ECO:0000256" key="3">
    <source>
        <dbReference type="ARBA" id="ARBA00022630"/>
    </source>
</evidence>
<evidence type="ECO:0000256" key="2">
    <source>
        <dbReference type="ARBA" id="ARBA00010790"/>
    </source>
</evidence>
<name>A0A3L7A2U5_9HYPH</name>
<evidence type="ECO:0000256" key="1">
    <source>
        <dbReference type="ARBA" id="ARBA00001974"/>
    </source>
</evidence>
<keyword evidence="9" id="KW-1185">Reference proteome</keyword>
<comment type="cofactor">
    <cofactor evidence="1 5">
        <name>FAD</name>
        <dbReference type="ChEBI" id="CHEBI:57692"/>
    </cofactor>
</comment>
<dbReference type="GO" id="GO:0016614">
    <property type="term" value="F:oxidoreductase activity, acting on CH-OH group of donors"/>
    <property type="evidence" value="ECO:0007669"/>
    <property type="project" value="InterPro"/>
</dbReference>
<dbReference type="AlphaFoldDB" id="A0A3L7A2U5"/>
<feature type="binding site" evidence="5">
    <location>
        <position position="229"/>
    </location>
    <ligand>
        <name>FAD</name>
        <dbReference type="ChEBI" id="CHEBI:57692"/>
    </ligand>
</feature>
<dbReference type="EMBL" id="RCTF01000018">
    <property type="protein sequence ID" value="RLP74643.1"/>
    <property type="molecule type" value="Genomic_DNA"/>
</dbReference>
<accession>A0A3L7A2U5</accession>
<evidence type="ECO:0000256" key="4">
    <source>
        <dbReference type="ARBA" id="ARBA00022827"/>
    </source>
</evidence>
<dbReference type="GO" id="GO:0050660">
    <property type="term" value="F:flavin adenine dinucleotide binding"/>
    <property type="evidence" value="ECO:0007669"/>
    <property type="project" value="InterPro"/>
</dbReference>
<protein>
    <submittedName>
        <fullName evidence="8">FAD-binding protein</fullName>
    </submittedName>
</protein>
<dbReference type="PANTHER" id="PTHR11552">
    <property type="entry name" value="GLUCOSE-METHANOL-CHOLINE GMC OXIDOREDUCTASE"/>
    <property type="match status" value="1"/>
</dbReference>
<dbReference type="SUPFAM" id="SSF51905">
    <property type="entry name" value="FAD/NAD(P)-binding domain"/>
    <property type="match status" value="1"/>
</dbReference>
<sequence>MYDYIIVGGGSAGCVLASRLSAKASNRVLLCEAGEDTPPGRVPPEIADSYPGFAYLNPRFLWTELKARARAVPHNDPAAAPPEARYEQGRVLGGGSSVNGQLANRGAPSDYDDWERRGAAGWNWEAVLPYFRKLERDMDFGGPLHGKEGPVPISRIFPELWCGHAKAVSKALEAAGIPFLEDQNGAFADGHFPIAINNIYDRRVSAAAAYLDAATRRRENLHIRAGARVTRLLLEDGACVGVAVRSGEGEDELRAREVILSSGAIGSPSQLLRAGIGPAPHLRAHGIEVVAHVPGVGQSLMDHPSVALASFLKPEARIGILTRRHILMALRYSSGLAGAPRGDMFVTLASKSAWHKVGEQLGTFIIFVNKSYSQSGTVTLRSADWREPAAVAFNLLSDHRDLVRLMAGFRLMGMIQRSAEMRAVASDPFPASYDKRVRQVGMVNSRNRILMAVLARMLDANPVLRRALIDRFMAGKYRFDRLMEDDGELEDFTRSAVTGTWHASCSCRMGRADDPMAVTDAAGLVRSVRGLRVVDASIFPVVPSANTNVPVMMAAEKIADAILSGH</sequence>
<evidence type="ECO:0000256" key="5">
    <source>
        <dbReference type="PIRSR" id="PIRSR000137-2"/>
    </source>
</evidence>
<organism evidence="8 9">
    <name type="scientific">Xanthobacter tagetidis</name>
    <dbReference type="NCBI Taxonomy" id="60216"/>
    <lineage>
        <taxon>Bacteria</taxon>
        <taxon>Pseudomonadati</taxon>
        <taxon>Pseudomonadota</taxon>
        <taxon>Alphaproteobacteria</taxon>
        <taxon>Hyphomicrobiales</taxon>
        <taxon>Xanthobacteraceae</taxon>
        <taxon>Xanthobacter</taxon>
    </lineage>
</organism>
<dbReference type="SUPFAM" id="SSF54373">
    <property type="entry name" value="FAD-linked reductases, C-terminal domain"/>
    <property type="match status" value="1"/>
</dbReference>
<dbReference type="Pfam" id="PF00732">
    <property type="entry name" value="GMC_oxred_N"/>
    <property type="match status" value="1"/>
</dbReference>
<dbReference type="Gene3D" id="3.50.50.60">
    <property type="entry name" value="FAD/NAD(P)-binding domain"/>
    <property type="match status" value="2"/>
</dbReference>
<dbReference type="Gene3D" id="3.30.410.40">
    <property type="match status" value="2"/>
</dbReference>
<dbReference type="Pfam" id="PF05199">
    <property type="entry name" value="GMC_oxred_C"/>
    <property type="match status" value="1"/>
</dbReference>
<dbReference type="InterPro" id="IPR007867">
    <property type="entry name" value="GMC_OxRtase_C"/>
</dbReference>
<comment type="caution">
    <text evidence="8">The sequence shown here is derived from an EMBL/GenBank/DDBJ whole genome shotgun (WGS) entry which is preliminary data.</text>
</comment>
<comment type="similarity">
    <text evidence="2 6">Belongs to the GMC oxidoreductase family.</text>
</comment>
<evidence type="ECO:0000313" key="8">
    <source>
        <dbReference type="EMBL" id="RLP74643.1"/>
    </source>
</evidence>
<proteinExistence type="inferred from homology"/>
<dbReference type="PANTHER" id="PTHR11552:SF147">
    <property type="entry name" value="CHOLINE DEHYDROGENASE, MITOCHONDRIAL"/>
    <property type="match status" value="1"/>
</dbReference>
<dbReference type="InterPro" id="IPR036188">
    <property type="entry name" value="FAD/NAD-bd_sf"/>
</dbReference>
<keyword evidence="3 6" id="KW-0285">Flavoprotein</keyword>
<feature type="binding site" evidence="5">
    <location>
        <begin position="501"/>
        <end position="502"/>
    </location>
    <ligand>
        <name>FAD</name>
        <dbReference type="ChEBI" id="CHEBI:57692"/>
    </ligand>
</feature>
<dbReference type="Proteomes" id="UP000269692">
    <property type="component" value="Unassembled WGS sequence"/>
</dbReference>
<dbReference type="OrthoDB" id="9785276at2"/>
<evidence type="ECO:0000313" key="9">
    <source>
        <dbReference type="Proteomes" id="UP000269692"/>
    </source>
</evidence>
<gene>
    <name evidence="8" type="ORF">D9R14_18385</name>
</gene>
<dbReference type="RefSeq" id="WP_121624805.1">
    <property type="nucleotide sequence ID" value="NZ_JACIIW010000010.1"/>
</dbReference>